<gene>
    <name evidence="1" type="ORF">NM688_g2033</name>
</gene>
<evidence type="ECO:0000313" key="2">
    <source>
        <dbReference type="Proteomes" id="UP001148662"/>
    </source>
</evidence>
<name>A0ACC1T9E4_9APHY</name>
<accession>A0ACC1T9E4</accession>
<evidence type="ECO:0000313" key="1">
    <source>
        <dbReference type="EMBL" id="KAJ3556421.1"/>
    </source>
</evidence>
<proteinExistence type="predicted"/>
<organism evidence="1 2">
    <name type="scientific">Phlebia brevispora</name>
    <dbReference type="NCBI Taxonomy" id="194682"/>
    <lineage>
        <taxon>Eukaryota</taxon>
        <taxon>Fungi</taxon>
        <taxon>Dikarya</taxon>
        <taxon>Basidiomycota</taxon>
        <taxon>Agaricomycotina</taxon>
        <taxon>Agaricomycetes</taxon>
        <taxon>Polyporales</taxon>
        <taxon>Meruliaceae</taxon>
        <taxon>Phlebia</taxon>
    </lineage>
</organism>
<reference evidence="1" key="1">
    <citation type="submission" date="2022-07" db="EMBL/GenBank/DDBJ databases">
        <title>Genome Sequence of Phlebia brevispora.</title>
        <authorList>
            <person name="Buettner E."/>
        </authorList>
    </citation>
    <scope>NUCLEOTIDE SEQUENCE</scope>
    <source>
        <strain evidence="1">MPL23</strain>
    </source>
</reference>
<dbReference type="EMBL" id="JANHOG010000242">
    <property type="protein sequence ID" value="KAJ3556421.1"/>
    <property type="molecule type" value="Genomic_DNA"/>
</dbReference>
<protein>
    <submittedName>
        <fullName evidence="1">Uncharacterized protein</fullName>
    </submittedName>
</protein>
<comment type="caution">
    <text evidence="1">The sequence shown here is derived from an EMBL/GenBank/DDBJ whole genome shotgun (WGS) entry which is preliminary data.</text>
</comment>
<dbReference type="Proteomes" id="UP001148662">
    <property type="component" value="Unassembled WGS sequence"/>
</dbReference>
<keyword evidence="2" id="KW-1185">Reference proteome</keyword>
<sequence length="1058" mass="117973">MQDSDDLYFGNDDLIVDDATLAALDAAERTYVATQAPQPLRTNKTGSPPPKRIKVNHDWDGQRHAKKRSRDTFDTVEDPDIFVEDGGLYAVPTALQHKAPSTTVVRVPGSQEPPRRVISHRKPVSNPARTANIPINATAGPSKVRQESLARHASGPVFGSQSSTRSKTPVPSAISTARNKTHRVAPKTGPEAEVARLKRQIEMLNAQLEDSKTQVVHKEGEVAVLRATMQKSAEEHATELAKIETAKTEAEIARAQLQKEHKEELERLKTLYVFKQHEVETSVRKPPWSSKKAIQQMNITPLRVPPEIRAWSSNVPNPDLTATPRRQRIRDMETPSRPPREAALSQRPSDSQILPGFFNSFAQASPSRPLSQRERQKGKGKERMRDEDVFVAPPSPPSSPTRYGMRMAEVPDLPMEDAQPAAAFQEPPLQSSPGYRGGDVQMSTPPIADESVQEPIGAYETPDWTDTLHRLLFAHTMPSAKMPTLQLLLNSPLPASTSPEDLHAYTSITARLLETVAKGSDFVEWISHLRAVLDVLSDISALLVSNGSILALTALFNMLRSMAYTIPSFAEAVLAPLPDEPEGTPAKIAVTMRDAIQRYAAGDKEKTRDATTAWLASEVVSLLEALSWNVPENIVPRLCAFLRAPNVLMTLLGPKQPVTLVRDTARALSILATHPNFFRQLLAHPYPAAGQEDVHNQDTRSIEHLDQLYAYLADSAKDTDLKDTILSFITTVALAHADAVTILLQSYILIPSIITYLTDATNPLWEEDLDLMASQTQIDQTIQTTNRLVALLTYLLFSSPTTYNLRYKLHHLPHRRFNGIAHIYTVTMSRLSFADPPGWLTEVQRVKLEQTTDMATKLLELVIDGPELELAWSAFQVDTESRPESDEEREARLLHPDDTESSRVLGRDRIDTSERGRRADPKPETTMTSSAPSLMRKDRVRVVAIMFPKDGISFEEFDRYWLTEHSKLFSSLDIVKKNLLKYEQFHFNPPANQLLAGLGIPQSQAAGIAIFEGESFEKIFEVFQHPEYLRIVVPDELKFMNREKSQLIAGELATVFGS</sequence>